<evidence type="ECO:0000256" key="1">
    <source>
        <dbReference type="ARBA" id="ARBA00004141"/>
    </source>
</evidence>
<sequence length="493" mass="54510">MLLEQPIPPNKLPSDLPFTTTAEKDKSATIVYDIDDKENRLKWAFRKVDASTLFLLFLSQVMNALDRSNLGLSKVVGLERDTGMSGSDFNVVNSIMYPTNLLFMLPSNLMVRKVGARLWLPFLTMLWGIINMCMAFVKNKTDLILCRLFLGAAESGISPGALMLIALWYPRSMVTSRVSLFYSAVAAGGVIGGPIATGIGKITSTRFKPWGWIFFIEGLVTVGYSLIMFIFLADYPDKSWVLRADEKAAISQRMAQDQAEGGKEASQLQASARPYAGSTYILSIAGSVLFQLWPKHNHDLQRDHCQRDGLQRERITSDAGGTRDLRVRWDHSCAFLPKVVWIALSWHTVLRSLAHHRICYSSGVTGNVARIIALCILSFASFGSLGVAPGWLMSNAAGPTRASASSAIDAMLATLGGLCTSYIYRNKDAPRYIFGHGMNMFAACLMVVVSTISHFIIVHRNKLKETSPTDISGMSQTEIDLLENDHPDFRYVN</sequence>
<reference evidence="8 9" key="1">
    <citation type="submission" date="2016-07" db="EMBL/GenBank/DDBJ databases">
        <title>Pervasive Adenine N6-methylation of Active Genes in Fungi.</title>
        <authorList>
            <consortium name="DOE Joint Genome Institute"/>
            <person name="Mondo S.J."/>
            <person name="Dannebaum R.O."/>
            <person name="Kuo R.C."/>
            <person name="Labutti K."/>
            <person name="Haridas S."/>
            <person name="Kuo A."/>
            <person name="Salamov A."/>
            <person name="Ahrendt S.R."/>
            <person name="Lipzen A."/>
            <person name="Sullivan W."/>
            <person name="Andreopoulos W.B."/>
            <person name="Clum A."/>
            <person name="Lindquist E."/>
            <person name="Daum C."/>
            <person name="Ramamoorthy G.K."/>
            <person name="Gryganskyi A."/>
            <person name="Culley D."/>
            <person name="Magnuson J.K."/>
            <person name="James T.Y."/>
            <person name="O'Malley M.A."/>
            <person name="Stajich J.E."/>
            <person name="Spatafora J.W."/>
            <person name="Visel A."/>
            <person name="Grigoriev I.V."/>
        </authorList>
    </citation>
    <scope>NUCLEOTIDE SEQUENCE [LARGE SCALE GENOMIC DNA]</scope>
    <source>
        <strain evidence="8 9">ATCC 12442</strain>
    </source>
</reference>
<keyword evidence="2" id="KW-0813">Transport</keyword>
<comment type="subcellular location">
    <subcellularLocation>
        <location evidence="1">Membrane</location>
        <topology evidence="1">Multi-pass membrane protein</topology>
    </subcellularLocation>
</comment>
<dbReference type="PANTHER" id="PTHR43791:SF36">
    <property type="entry name" value="TRANSPORTER, PUTATIVE (AFU_ORTHOLOGUE AFUA_6G08340)-RELATED"/>
    <property type="match status" value="1"/>
</dbReference>
<proteinExistence type="predicted"/>
<dbReference type="RefSeq" id="XP_040746732.1">
    <property type="nucleotide sequence ID" value="XM_040892257.1"/>
</dbReference>
<keyword evidence="5 6" id="KW-0472">Membrane</keyword>
<keyword evidence="3 6" id="KW-0812">Transmembrane</keyword>
<dbReference type="PANTHER" id="PTHR43791">
    <property type="entry name" value="PERMEASE-RELATED"/>
    <property type="match status" value="1"/>
</dbReference>
<feature type="transmembrane region" description="Helical" evidence="6">
    <location>
        <begin position="118"/>
        <end position="137"/>
    </location>
</feature>
<keyword evidence="9" id="KW-1185">Reference proteome</keyword>
<evidence type="ECO:0000259" key="7">
    <source>
        <dbReference type="PROSITE" id="PS50850"/>
    </source>
</evidence>
<name>A0A1Y1WIT7_9FUNG</name>
<feature type="transmembrane region" description="Helical" evidence="6">
    <location>
        <begin position="180"/>
        <end position="200"/>
    </location>
</feature>
<dbReference type="STRING" id="61395.A0A1Y1WIT7"/>
<evidence type="ECO:0000256" key="4">
    <source>
        <dbReference type="ARBA" id="ARBA00022989"/>
    </source>
</evidence>
<feature type="transmembrane region" description="Helical" evidence="6">
    <location>
        <begin position="436"/>
        <end position="457"/>
    </location>
</feature>
<dbReference type="EMBL" id="MCFD01000002">
    <property type="protein sequence ID" value="ORX73392.1"/>
    <property type="molecule type" value="Genomic_DNA"/>
</dbReference>
<dbReference type="Gene3D" id="1.20.1250.20">
    <property type="entry name" value="MFS general substrate transporter like domains"/>
    <property type="match status" value="1"/>
</dbReference>
<feature type="transmembrane region" description="Helical" evidence="6">
    <location>
        <begin position="404"/>
        <end position="424"/>
    </location>
</feature>
<dbReference type="GO" id="GO:0022857">
    <property type="term" value="F:transmembrane transporter activity"/>
    <property type="evidence" value="ECO:0007669"/>
    <property type="project" value="InterPro"/>
</dbReference>
<dbReference type="SUPFAM" id="SSF103473">
    <property type="entry name" value="MFS general substrate transporter"/>
    <property type="match status" value="1"/>
</dbReference>
<evidence type="ECO:0000313" key="9">
    <source>
        <dbReference type="Proteomes" id="UP000193922"/>
    </source>
</evidence>
<dbReference type="GeneID" id="63808905"/>
<dbReference type="InterPro" id="IPR036259">
    <property type="entry name" value="MFS_trans_sf"/>
</dbReference>
<feature type="transmembrane region" description="Helical" evidence="6">
    <location>
        <begin position="212"/>
        <end position="233"/>
    </location>
</feature>
<feature type="transmembrane region" description="Helical" evidence="6">
    <location>
        <begin position="144"/>
        <end position="168"/>
    </location>
</feature>
<accession>A0A1Y1WIT7</accession>
<dbReference type="AlphaFoldDB" id="A0A1Y1WIT7"/>
<dbReference type="Proteomes" id="UP000193922">
    <property type="component" value="Unassembled WGS sequence"/>
</dbReference>
<dbReference type="Pfam" id="PF07690">
    <property type="entry name" value="MFS_1"/>
    <property type="match status" value="1"/>
</dbReference>
<comment type="caution">
    <text evidence="8">The sequence shown here is derived from an EMBL/GenBank/DDBJ whole genome shotgun (WGS) entry which is preliminary data.</text>
</comment>
<keyword evidence="4 6" id="KW-1133">Transmembrane helix</keyword>
<evidence type="ECO:0000256" key="5">
    <source>
        <dbReference type="ARBA" id="ARBA00023136"/>
    </source>
</evidence>
<evidence type="ECO:0000256" key="6">
    <source>
        <dbReference type="SAM" id="Phobius"/>
    </source>
</evidence>
<feature type="domain" description="Major facilitator superfamily (MFS) profile" evidence="7">
    <location>
        <begin position="52"/>
        <end position="493"/>
    </location>
</feature>
<feature type="transmembrane region" description="Helical" evidence="6">
    <location>
        <begin position="371"/>
        <end position="392"/>
    </location>
</feature>
<evidence type="ECO:0000256" key="3">
    <source>
        <dbReference type="ARBA" id="ARBA00022692"/>
    </source>
</evidence>
<dbReference type="PROSITE" id="PS50850">
    <property type="entry name" value="MFS"/>
    <property type="match status" value="1"/>
</dbReference>
<protein>
    <submittedName>
        <fullName evidence="8">MFS general substrate transporter</fullName>
    </submittedName>
</protein>
<dbReference type="OrthoDB" id="3639251at2759"/>
<evidence type="ECO:0000256" key="2">
    <source>
        <dbReference type="ARBA" id="ARBA00022448"/>
    </source>
</evidence>
<evidence type="ECO:0000313" key="8">
    <source>
        <dbReference type="EMBL" id="ORX73392.1"/>
    </source>
</evidence>
<dbReference type="InterPro" id="IPR020846">
    <property type="entry name" value="MFS_dom"/>
</dbReference>
<organism evidence="8 9">
    <name type="scientific">Linderina pennispora</name>
    <dbReference type="NCBI Taxonomy" id="61395"/>
    <lineage>
        <taxon>Eukaryota</taxon>
        <taxon>Fungi</taxon>
        <taxon>Fungi incertae sedis</taxon>
        <taxon>Zoopagomycota</taxon>
        <taxon>Kickxellomycotina</taxon>
        <taxon>Kickxellomycetes</taxon>
        <taxon>Kickxellales</taxon>
        <taxon>Kickxellaceae</taxon>
        <taxon>Linderina</taxon>
    </lineage>
</organism>
<dbReference type="GO" id="GO:0016020">
    <property type="term" value="C:membrane"/>
    <property type="evidence" value="ECO:0007669"/>
    <property type="project" value="UniProtKB-SubCell"/>
</dbReference>
<dbReference type="InterPro" id="IPR011701">
    <property type="entry name" value="MFS"/>
</dbReference>
<gene>
    <name evidence="8" type="ORF">DL89DRAFT_92223</name>
</gene>